<evidence type="ECO:0000313" key="2">
    <source>
        <dbReference type="Proteomes" id="UP000019478"/>
    </source>
</evidence>
<dbReference type="RefSeq" id="XP_007729556.1">
    <property type="nucleotide sequence ID" value="XM_007731366.1"/>
</dbReference>
<dbReference type="OrthoDB" id="5327538at2759"/>
<dbReference type="AlphaFoldDB" id="W9YTS9"/>
<dbReference type="eggNOG" id="ENOG502SKB7">
    <property type="taxonomic scope" value="Eukaryota"/>
</dbReference>
<proteinExistence type="predicted"/>
<dbReference type="HOGENOM" id="CLU_009555_1_0_1"/>
<reference evidence="1 2" key="1">
    <citation type="submission" date="2013-03" db="EMBL/GenBank/DDBJ databases">
        <title>The Genome Sequence of Capronia epimyces CBS 606.96.</title>
        <authorList>
            <consortium name="The Broad Institute Genomics Platform"/>
            <person name="Cuomo C."/>
            <person name="de Hoog S."/>
            <person name="Gorbushina A."/>
            <person name="Walker B."/>
            <person name="Young S.K."/>
            <person name="Zeng Q."/>
            <person name="Gargeya S."/>
            <person name="Fitzgerald M."/>
            <person name="Haas B."/>
            <person name="Abouelleil A."/>
            <person name="Allen A.W."/>
            <person name="Alvarado L."/>
            <person name="Arachchi H.M."/>
            <person name="Berlin A.M."/>
            <person name="Chapman S.B."/>
            <person name="Gainer-Dewar J."/>
            <person name="Goldberg J."/>
            <person name="Griggs A."/>
            <person name="Gujja S."/>
            <person name="Hansen M."/>
            <person name="Howarth C."/>
            <person name="Imamovic A."/>
            <person name="Ireland A."/>
            <person name="Larimer J."/>
            <person name="McCowan C."/>
            <person name="Murphy C."/>
            <person name="Pearson M."/>
            <person name="Poon T.W."/>
            <person name="Priest M."/>
            <person name="Roberts A."/>
            <person name="Saif S."/>
            <person name="Shea T."/>
            <person name="Sisk P."/>
            <person name="Sykes S."/>
            <person name="Wortman J."/>
            <person name="Nusbaum C."/>
            <person name="Birren B."/>
        </authorList>
    </citation>
    <scope>NUCLEOTIDE SEQUENCE [LARGE SCALE GENOMIC DNA]</scope>
    <source>
        <strain evidence="1 2">CBS 606.96</strain>
    </source>
</reference>
<dbReference type="Proteomes" id="UP000019478">
    <property type="component" value="Unassembled WGS sequence"/>
</dbReference>
<keyword evidence="2" id="KW-1185">Reference proteome</keyword>
<dbReference type="STRING" id="1182542.W9YTS9"/>
<gene>
    <name evidence="1" type="ORF">A1O3_01218</name>
</gene>
<evidence type="ECO:0008006" key="3">
    <source>
        <dbReference type="Google" id="ProtNLM"/>
    </source>
</evidence>
<accession>W9YTS9</accession>
<comment type="caution">
    <text evidence="1">The sequence shown here is derived from an EMBL/GenBank/DDBJ whole genome shotgun (WGS) entry which is preliminary data.</text>
</comment>
<dbReference type="GeneID" id="19165356"/>
<dbReference type="EMBL" id="AMGY01000001">
    <property type="protein sequence ID" value="EXJ92666.1"/>
    <property type="molecule type" value="Genomic_DNA"/>
</dbReference>
<sequence length="455" mass="51803">MSSIAFAKFWRTDLTRESFLSCLPKDDQQSLRLVCKGFAHDVAPILFKHLQVQFTTNTFSRRARMAALDRIGHHVRTLSFAMPHHSDTFLPPLLAPGTLEEITFQYEPHLVSSRPTSSSSSSSCSSSKYGSWEMNDLLVKQYPPLFHAATNVDSFLRALSAMPDLRHLHVSCLGQSAGQRYRKDIVDYALVSLRLAVECANPPQLETLTLAPIHPAALLYLRSHLSIGSSPASSRVWRRIKTLAIEMDSFEYGRDQPSDHLKILHSYLQTVPSLEHFKFQWLGNKGPCPLALHVEPCTSRPTSLDCSNACPNASTKSSFRPIKFRHLKSMQLRNASLDASQASGFIMLHRKVLHEFQFDQCHLRSGTWDDALAPLTRIVGHDGWKQKQEEVMDIPIMLSSVDEKSEMECVEGRLWDDIFRKHKGFRTLRKVSMRTKEMVPEQVKRLLRTARVTWH</sequence>
<evidence type="ECO:0000313" key="1">
    <source>
        <dbReference type="EMBL" id="EXJ92666.1"/>
    </source>
</evidence>
<name>W9YTS9_9EURO</name>
<organism evidence="1 2">
    <name type="scientific">Capronia epimyces CBS 606.96</name>
    <dbReference type="NCBI Taxonomy" id="1182542"/>
    <lineage>
        <taxon>Eukaryota</taxon>
        <taxon>Fungi</taxon>
        <taxon>Dikarya</taxon>
        <taxon>Ascomycota</taxon>
        <taxon>Pezizomycotina</taxon>
        <taxon>Eurotiomycetes</taxon>
        <taxon>Chaetothyriomycetidae</taxon>
        <taxon>Chaetothyriales</taxon>
        <taxon>Herpotrichiellaceae</taxon>
        <taxon>Capronia</taxon>
    </lineage>
</organism>
<protein>
    <recommendedName>
        <fullName evidence="3">F-box domain-containing protein</fullName>
    </recommendedName>
</protein>